<dbReference type="GO" id="GO:0031419">
    <property type="term" value="F:cobalamin binding"/>
    <property type="evidence" value="ECO:0007669"/>
    <property type="project" value="UniProtKB-KW"/>
</dbReference>
<comment type="cofactor">
    <cofactor evidence="1">
        <name>adenosylcob(III)alamin</name>
        <dbReference type="ChEBI" id="CHEBI:18408"/>
    </cofactor>
</comment>
<keyword evidence="3" id="KW-0560">Oxidoreductase</keyword>
<dbReference type="AlphaFoldDB" id="W4VBP4"/>
<dbReference type="SUPFAM" id="SSF51998">
    <property type="entry name" value="PFL-like glycyl radical enzymes"/>
    <property type="match status" value="1"/>
</dbReference>
<comment type="caution">
    <text evidence="6">The sequence shown here is derived from an EMBL/GenBank/DDBJ whole genome shotgun (WGS) entry which is preliminary data.</text>
</comment>
<evidence type="ECO:0000313" key="7">
    <source>
        <dbReference type="Proteomes" id="UP000019109"/>
    </source>
</evidence>
<organism evidence="6 7">
    <name type="scientific">Acetivibrio straminisolvens JCM 21531</name>
    <dbReference type="NCBI Taxonomy" id="1294263"/>
    <lineage>
        <taxon>Bacteria</taxon>
        <taxon>Bacillati</taxon>
        <taxon>Bacillota</taxon>
        <taxon>Clostridia</taxon>
        <taxon>Eubacteriales</taxon>
        <taxon>Oscillospiraceae</taxon>
        <taxon>Acetivibrio</taxon>
    </lineage>
</organism>
<protein>
    <submittedName>
        <fullName evidence="6">Ribonucleotide reductase</fullName>
    </submittedName>
</protein>
<dbReference type="Pfam" id="PF02867">
    <property type="entry name" value="Ribonuc_red_lgC"/>
    <property type="match status" value="1"/>
</dbReference>
<dbReference type="PANTHER" id="PTHR43371:SF1">
    <property type="entry name" value="RIBONUCLEOSIDE-DIPHOSPHATE REDUCTASE"/>
    <property type="match status" value="1"/>
</dbReference>
<accession>W4VBP4</accession>
<name>W4VBP4_9FIRM</name>
<keyword evidence="2" id="KW-0846">Cobalamin</keyword>
<feature type="domain" description="Ribonucleotide reductase large subunit C-terminal" evidence="5">
    <location>
        <begin position="2"/>
        <end position="107"/>
    </location>
</feature>
<dbReference type="EMBL" id="BAVR01000079">
    <property type="protein sequence ID" value="GAE90606.1"/>
    <property type="molecule type" value="Genomic_DNA"/>
</dbReference>
<dbReference type="Proteomes" id="UP000019109">
    <property type="component" value="Unassembled WGS sequence"/>
</dbReference>
<dbReference type="PANTHER" id="PTHR43371">
    <property type="entry name" value="VITAMIN B12-DEPENDENT RIBONUCLEOTIDE REDUCTASE"/>
    <property type="match status" value="1"/>
</dbReference>
<keyword evidence="7" id="KW-1185">Reference proteome</keyword>
<evidence type="ECO:0000256" key="1">
    <source>
        <dbReference type="ARBA" id="ARBA00001922"/>
    </source>
</evidence>
<keyword evidence="4" id="KW-0170">Cobalt</keyword>
<sequence length="108" mass="12243">MIESTNPCGEQPLLPYEACNLGSINLSNMIKYVEGKPEVDFDKLRNTVWKAVHFLDNVIDVNKYPLPEINEMTRGTRKIGLGVMGWADMLCKLNIPYNSQISIDLAER</sequence>
<dbReference type="STRING" id="1294263.JCM21531_4231"/>
<dbReference type="GO" id="GO:0004748">
    <property type="term" value="F:ribonucleoside-diphosphate reductase activity, thioredoxin disulfide as acceptor"/>
    <property type="evidence" value="ECO:0007669"/>
    <property type="project" value="TreeGrafter"/>
</dbReference>
<gene>
    <name evidence="6" type="ORF">JCM21531_4231</name>
</gene>
<dbReference type="InterPro" id="IPR000788">
    <property type="entry name" value="RNR_lg_C"/>
</dbReference>
<evidence type="ECO:0000256" key="2">
    <source>
        <dbReference type="ARBA" id="ARBA00022628"/>
    </source>
</evidence>
<evidence type="ECO:0000256" key="4">
    <source>
        <dbReference type="ARBA" id="ARBA00023285"/>
    </source>
</evidence>
<evidence type="ECO:0000313" key="6">
    <source>
        <dbReference type="EMBL" id="GAE90606.1"/>
    </source>
</evidence>
<evidence type="ECO:0000256" key="3">
    <source>
        <dbReference type="ARBA" id="ARBA00023002"/>
    </source>
</evidence>
<dbReference type="PRINTS" id="PR01183">
    <property type="entry name" value="RIBORDTASEM1"/>
</dbReference>
<evidence type="ECO:0000259" key="5">
    <source>
        <dbReference type="Pfam" id="PF02867"/>
    </source>
</evidence>
<reference evidence="6" key="1">
    <citation type="journal article" date="2014" name="Genome Announc.">
        <title>Draft Genome Sequence of Clostridium straminisolvens Strain JCM 21531T, Isolated from a Cellulose-Degrading Bacterial Community.</title>
        <authorList>
            <person name="Yuki M."/>
            <person name="Oshima K."/>
            <person name="Suda W."/>
            <person name="Sakamoto M."/>
            <person name="Kitamura K."/>
            <person name="Iida T."/>
            <person name="Hattori M."/>
            <person name="Ohkuma M."/>
        </authorList>
    </citation>
    <scope>NUCLEOTIDE SEQUENCE [LARGE SCALE GENOMIC DNA]</scope>
    <source>
        <strain evidence="6">JCM 21531</strain>
    </source>
</reference>
<dbReference type="InterPro" id="IPR050862">
    <property type="entry name" value="RdRp_reductase_class-2"/>
</dbReference>
<proteinExistence type="predicted"/>
<dbReference type="Gene3D" id="3.20.70.20">
    <property type="match status" value="1"/>
</dbReference>